<organism evidence="3 4">
    <name type="scientific">Dictyobacter kobayashii</name>
    <dbReference type="NCBI Taxonomy" id="2014872"/>
    <lineage>
        <taxon>Bacteria</taxon>
        <taxon>Bacillati</taxon>
        <taxon>Chloroflexota</taxon>
        <taxon>Ktedonobacteria</taxon>
        <taxon>Ktedonobacterales</taxon>
        <taxon>Dictyobacteraceae</taxon>
        <taxon>Dictyobacter</taxon>
    </lineage>
</organism>
<keyword evidence="2" id="KW-0732">Signal</keyword>
<dbReference type="Proteomes" id="UP000287188">
    <property type="component" value="Unassembled WGS sequence"/>
</dbReference>
<dbReference type="RefSeq" id="WP_126557240.1">
    <property type="nucleotide sequence ID" value="NZ_BIFS01000002.1"/>
</dbReference>
<dbReference type="EMBL" id="BIFS01000002">
    <property type="protein sequence ID" value="GCE23925.1"/>
    <property type="molecule type" value="Genomic_DNA"/>
</dbReference>
<keyword evidence="4" id="KW-1185">Reference proteome</keyword>
<feature type="compositionally biased region" description="Polar residues" evidence="1">
    <location>
        <begin position="62"/>
        <end position="75"/>
    </location>
</feature>
<accession>A0A402AXX3</accession>
<feature type="region of interest" description="Disordered" evidence="1">
    <location>
        <begin position="34"/>
        <end position="75"/>
    </location>
</feature>
<feature type="chain" id="PRO_5019069157" description="HNH endonuclease" evidence="2">
    <location>
        <begin position="26"/>
        <end position="216"/>
    </location>
</feature>
<dbReference type="OrthoDB" id="163358at2"/>
<dbReference type="AlphaFoldDB" id="A0A402AXX3"/>
<comment type="caution">
    <text evidence="3">The sequence shown here is derived from an EMBL/GenBank/DDBJ whole genome shotgun (WGS) entry which is preliminary data.</text>
</comment>
<gene>
    <name evidence="3" type="ORF">KDK_77250</name>
</gene>
<dbReference type="PROSITE" id="PS51257">
    <property type="entry name" value="PROKAR_LIPOPROTEIN"/>
    <property type="match status" value="1"/>
</dbReference>
<sequence>MKKSIQYLASVIVLAFLLAGCNVSVGTGGSGNGSFSSGSNSNGSSSNGSSSNGNSSNGGNSAQVPNIGHQTKTSGCQAQGALQDKQCTPGAIFSNATTSQICRSGYSKSVRNVPVSVKDEVYAEYGITHHRSGQYEVDHLISLELGGSNDVANLWPEAASPTPGFHQKDEVENYLHDQVCSGKIDLRTAQSEIATDWLKVYQQMGSPSGGSGYGNA</sequence>
<evidence type="ECO:0008006" key="5">
    <source>
        <dbReference type="Google" id="ProtNLM"/>
    </source>
</evidence>
<reference evidence="4" key="1">
    <citation type="submission" date="2018-12" db="EMBL/GenBank/DDBJ databases">
        <title>Tengunoibacter tsumagoiensis gen. nov., sp. nov., Dictyobacter kobayashii sp. nov., D. alpinus sp. nov., and D. joshuensis sp. nov. and description of Dictyobacteraceae fam. nov. within the order Ktedonobacterales isolated from Tengu-no-mugimeshi.</title>
        <authorList>
            <person name="Wang C.M."/>
            <person name="Zheng Y."/>
            <person name="Sakai Y."/>
            <person name="Toyoda A."/>
            <person name="Minakuchi Y."/>
            <person name="Abe K."/>
            <person name="Yokota A."/>
            <person name="Yabe S."/>
        </authorList>
    </citation>
    <scope>NUCLEOTIDE SEQUENCE [LARGE SCALE GENOMIC DNA]</scope>
    <source>
        <strain evidence="4">Uno11</strain>
    </source>
</reference>
<evidence type="ECO:0000256" key="2">
    <source>
        <dbReference type="SAM" id="SignalP"/>
    </source>
</evidence>
<evidence type="ECO:0000256" key="1">
    <source>
        <dbReference type="SAM" id="MobiDB-lite"/>
    </source>
</evidence>
<evidence type="ECO:0000313" key="4">
    <source>
        <dbReference type="Proteomes" id="UP000287188"/>
    </source>
</evidence>
<name>A0A402AXX3_9CHLR</name>
<feature type="compositionally biased region" description="Low complexity" evidence="1">
    <location>
        <begin position="34"/>
        <end position="61"/>
    </location>
</feature>
<feature type="signal peptide" evidence="2">
    <location>
        <begin position="1"/>
        <end position="25"/>
    </location>
</feature>
<proteinExistence type="predicted"/>
<evidence type="ECO:0000313" key="3">
    <source>
        <dbReference type="EMBL" id="GCE23925.1"/>
    </source>
</evidence>
<protein>
    <recommendedName>
        <fullName evidence="5">HNH endonuclease</fullName>
    </recommendedName>
</protein>